<feature type="transmembrane region" description="Helical" evidence="2">
    <location>
        <begin position="48"/>
        <end position="69"/>
    </location>
</feature>
<dbReference type="AlphaFoldDB" id="A0A1M5PP37"/>
<evidence type="ECO:0000313" key="4">
    <source>
        <dbReference type="Proteomes" id="UP000184278"/>
    </source>
</evidence>
<evidence type="ECO:0000256" key="1">
    <source>
        <dbReference type="SAM" id="MobiDB-lite"/>
    </source>
</evidence>
<evidence type="ECO:0000313" key="3">
    <source>
        <dbReference type="EMBL" id="SHH03585.1"/>
    </source>
</evidence>
<feature type="region of interest" description="Disordered" evidence="1">
    <location>
        <begin position="110"/>
        <end position="129"/>
    </location>
</feature>
<dbReference type="Proteomes" id="UP000184278">
    <property type="component" value="Unassembled WGS sequence"/>
</dbReference>
<reference evidence="4" key="1">
    <citation type="submission" date="2016-11" db="EMBL/GenBank/DDBJ databases">
        <authorList>
            <person name="Varghese N."/>
            <person name="Submissions S."/>
        </authorList>
    </citation>
    <scope>NUCLEOTIDE SEQUENCE [LARGE SCALE GENOMIC DNA]</scope>
    <source>
        <strain evidence="4">DSM 3071</strain>
    </source>
</reference>
<dbReference type="GeneID" id="89509209"/>
<dbReference type="OrthoDB" id="1739584at2"/>
<feature type="transmembrane region" description="Helical" evidence="2">
    <location>
        <begin position="15"/>
        <end position="36"/>
    </location>
</feature>
<keyword evidence="2" id="KW-0472">Membrane</keyword>
<keyword evidence="4" id="KW-1185">Reference proteome</keyword>
<feature type="compositionally biased region" description="Acidic residues" evidence="1">
    <location>
        <begin position="116"/>
        <end position="129"/>
    </location>
</feature>
<proteinExistence type="predicted"/>
<evidence type="ECO:0000256" key="2">
    <source>
        <dbReference type="SAM" id="Phobius"/>
    </source>
</evidence>
<keyword evidence="2" id="KW-1133">Transmembrane helix</keyword>
<dbReference type="STRING" id="1121131.SAMN02745229_00053"/>
<name>A0A1M5PP37_BUTFI</name>
<protein>
    <submittedName>
        <fullName evidence="3">Uncharacterized protein</fullName>
    </submittedName>
</protein>
<organism evidence="3 4">
    <name type="scientific">Butyrivibrio fibrisolvens DSM 3071</name>
    <dbReference type="NCBI Taxonomy" id="1121131"/>
    <lineage>
        <taxon>Bacteria</taxon>
        <taxon>Bacillati</taxon>
        <taxon>Bacillota</taxon>
        <taxon>Clostridia</taxon>
        <taxon>Lachnospirales</taxon>
        <taxon>Lachnospiraceae</taxon>
        <taxon>Butyrivibrio</taxon>
    </lineage>
</organism>
<sequence>MGYRSNEDMAEDNHSSAVVLISVGAIGLLADIYMLIKNPLSMPMFNKYMTTGIMGSLFVLFIVMGALAMRNYKRFTEAAVKESTLSEKIHEWCVDNLTAKSIEDAVNDPDYKEAVDGSDDTDATDDLEDDECLYDTGDLDDDQVTDEADETDDAVIFYKRTTYMKNCITQKFMNLDDDMLDRFVEKYYSEIFS</sequence>
<accession>A0A1M5PP37</accession>
<gene>
    <name evidence="3" type="ORF">SAMN02745229_00053</name>
</gene>
<dbReference type="RefSeq" id="WP_073384552.1">
    <property type="nucleotide sequence ID" value="NZ_FQXK01000003.1"/>
</dbReference>
<keyword evidence="2" id="KW-0812">Transmembrane</keyword>
<dbReference type="EMBL" id="FQXK01000003">
    <property type="protein sequence ID" value="SHH03585.1"/>
    <property type="molecule type" value="Genomic_DNA"/>
</dbReference>